<dbReference type="InterPro" id="IPR026961">
    <property type="entry name" value="PGG_dom"/>
</dbReference>
<dbReference type="PANTHER" id="PTHR24177:SF103">
    <property type="entry name" value="PGG DOMAIN-CONTAINING PROTEIN"/>
    <property type="match status" value="1"/>
</dbReference>
<feature type="region of interest" description="Disordered" evidence="2">
    <location>
        <begin position="267"/>
        <end position="287"/>
    </location>
</feature>
<keyword evidence="1" id="KW-0040">ANK repeat</keyword>
<organism evidence="5 6">
    <name type="scientific">Quercus rubra</name>
    <name type="common">Northern red oak</name>
    <name type="synonym">Quercus borealis</name>
    <dbReference type="NCBI Taxonomy" id="3512"/>
    <lineage>
        <taxon>Eukaryota</taxon>
        <taxon>Viridiplantae</taxon>
        <taxon>Streptophyta</taxon>
        <taxon>Embryophyta</taxon>
        <taxon>Tracheophyta</taxon>
        <taxon>Spermatophyta</taxon>
        <taxon>Magnoliopsida</taxon>
        <taxon>eudicotyledons</taxon>
        <taxon>Gunneridae</taxon>
        <taxon>Pentapetalae</taxon>
        <taxon>rosids</taxon>
        <taxon>fabids</taxon>
        <taxon>Fagales</taxon>
        <taxon>Fagaceae</taxon>
        <taxon>Quercus</taxon>
    </lineage>
</organism>
<keyword evidence="6" id="KW-1185">Reference proteome</keyword>
<feature type="domain" description="PGG" evidence="4">
    <location>
        <begin position="573"/>
        <end position="678"/>
    </location>
</feature>
<feature type="transmembrane region" description="Helical" evidence="3">
    <location>
        <begin position="650"/>
        <end position="673"/>
    </location>
</feature>
<dbReference type="EMBL" id="JAXUIC010000012">
    <property type="protein sequence ID" value="KAK4560173.1"/>
    <property type="molecule type" value="Genomic_DNA"/>
</dbReference>
<feature type="transmembrane region" description="Helical" evidence="3">
    <location>
        <begin position="693"/>
        <end position="718"/>
    </location>
</feature>
<dbReference type="SMART" id="SM00248">
    <property type="entry name" value="ANK"/>
    <property type="match status" value="5"/>
</dbReference>
<evidence type="ECO:0000256" key="1">
    <source>
        <dbReference type="PROSITE-ProRule" id="PRU00023"/>
    </source>
</evidence>
<evidence type="ECO:0000313" key="6">
    <source>
        <dbReference type="Proteomes" id="UP001324115"/>
    </source>
</evidence>
<reference evidence="5 6" key="1">
    <citation type="journal article" date="2023" name="G3 (Bethesda)">
        <title>A haplotype-resolved chromosome-scale genome for Quercus rubra L. provides insights into the genetics of adaptive traits for red oak species.</title>
        <authorList>
            <person name="Kapoor B."/>
            <person name="Jenkins J."/>
            <person name="Schmutz J."/>
            <person name="Zhebentyayeva T."/>
            <person name="Kuelheim C."/>
            <person name="Coggeshall M."/>
            <person name="Heim C."/>
            <person name="Lasky J.R."/>
            <person name="Leites L."/>
            <person name="Islam-Faridi N."/>
            <person name="Romero-Severson J."/>
            <person name="DeLeo V.L."/>
            <person name="Lucas S.M."/>
            <person name="Lazic D."/>
            <person name="Gailing O."/>
            <person name="Carlson J."/>
            <person name="Staton M."/>
        </authorList>
    </citation>
    <scope>NUCLEOTIDE SEQUENCE [LARGE SCALE GENOMIC DNA]</scope>
    <source>
        <strain evidence="5">Pseudo-F2</strain>
    </source>
</reference>
<dbReference type="AlphaFoldDB" id="A0AAN7I9R1"/>
<feature type="region of interest" description="Disordered" evidence="2">
    <location>
        <begin position="16"/>
        <end position="40"/>
    </location>
</feature>
<dbReference type="Pfam" id="PF12796">
    <property type="entry name" value="Ank_2"/>
    <property type="match status" value="1"/>
</dbReference>
<comment type="caution">
    <text evidence="5">The sequence shown here is derived from an EMBL/GenBank/DDBJ whole genome shotgun (WGS) entry which is preliminary data.</text>
</comment>
<accession>A0AAN7I9R1</accession>
<proteinExistence type="predicted"/>
<dbReference type="Gene3D" id="1.25.40.20">
    <property type="entry name" value="Ankyrin repeat-containing domain"/>
    <property type="match status" value="2"/>
</dbReference>
<name>A0AAN7I9R1_QUERU</name>
<feature type="region of interest" description="Disordered" evidence="2">
    <location>
        <begin position="322"/>
        <end position="341"/>
    </location>
</feature>
<sequence>MDADTYCLEQAKPLDDDLHFETGPNLESHPDEDVAERLSQSAAKGEWNEVGKICQKDWLLDVPITKLGGTVLHLAAYHNLEDIFELLLQQLAPGSLLAKTYLKRKNFKGNTPLHYAASVGSVRMCRSIIDKADSTTLLSVRNNEGETPLFSAVLHGHKDAFLYLDSICCPEEISNYWTRKNDDTILLCAISEEHYELSLVILRKYRTLVNLGNKDGMSPLHLLASKPSTFKNGNDLRWFENIIYHSFAITDEQELFLEADEQNLETPQVTHGGRHRRHRSTNGATGKQLPPNYRTCFQLVEPVYKAVSSVFAFSKKNARNAVKEVDTENPERAQGAQRHEHQLQLPPNYSSCILFVKLVFKAVLCIFEHLELVRKVRMTKVRHTWSILIMNELLKNASMYQFSSVRKSLNNKYEKESNEKEKAVIDLPTEAILIAAKNGITEMVKKIIEIYPVAMYDVDKDQKNLVLLTVEYKQPSVYELLLSLREKNVIKDNVFTEVDHEGNSALHLAATKAEFNWPVPGAASQMQWEIRWYEYIKNSMKRGFLHLLNKNGQTPEEVFTKNHEDLVKEGGDWLISTSDACSVVAGLFVSITFSTATALPDGIEGNKHSKASKIFAGSSFVSFYSSLLAVVMFLAILTSGCRERDFRHALPWKLLLGLTAFYMSIASTLISFTTGHFFIFRDQLKFVSSTSYMVAYLLVTLFSMGVFPLYFHLAWATLKKVPQRKYRMNIPHWLLED</sequence>
<dbReference type="Pfam" id="PF13962">
    <property type="entry name" value="PGG"/>
    <property type="match status" value="1"/>
</dbReference>
<dbReference type="PROSITE" id="PS50297">
    <property type="entry name" value="ANK_REP_REGION"/>
    <property type="match status" value="1"/>
</dbReference>
<dbReference type="GO" id="GO:0016020">
    <property type="term" value="C:membrane"/>
    <property type="evidence" value="ECO:0007669"/>
    <property type="project" value="TreeGrafter"/>
</dbReference>
<dbReference type="Proteomes" id="UP001324115">
    <property type="component" value="Unassembled WGS sequence"/>
</dbReference>
<dbReference type="PANTHER" id="PTHR24177">
    <property type="entry name" value="CASKIN"/>
    <property type="match status" value="1"/>
</dbReference>
<evidence type="ECO:0000256" key="3">
    <source>
        <dbReference type="SAM" id="Phobius"/>
    </source>
</evidence>
<evidence type="ECO:0000256" key="2">
    <source>
        <dbReference type="SAM" id="MobiDB-lite"/>
    </source>
</evidence>
<dbReference type="InterPro" id="IPR036770">
    <property type="entry name" value="Ankyrin_rpt-contain_sf"/>
</dbReference>
<keyword evidence="3" id="KW-1133">Transmembrane helix</keyword>
<dbReference type="SUPFAM" id="SSF48403">
    <property type="entry name" value="Ankyrin repeat"/>
    <property type="match status" value="2"/>
</dbReference>
<dbReference type="PROSITE" id="PS50088">
    <property type="entry name" value="ANK_REPEAT"/>
    <property type="match status" value="1"/>
</dbReference>
<keyword evidence="3" id="KW-0812">Transmembrane</keyword>
<keyword evidence="3" id="KW-0472">Membrane</keyword>
<evidence type="ECO:0000259" key="4">
    <source>
        <dbReference type="Pfam" id="PF13962"/>
    </source>
</evidence>
<protein>
    <recommendedName>
        <fullName evidence="4">PGG domain-containing protein</fullName>
    </recommendedName>
</protein>
<gene>
    <name evidence="5" type="ORF">RGQ29_009092</name>
</gene>
<evidence type="ECO:0000313" key="5">
    <source>
        <dbReference type="EMBL" id="KAK4560173.1"/>
    </source>
</evidence>
<feature type="transmembrane region" description="Helical" evidence="3">
    <location>
        <begin position="614"/>
        <end position="638"/>
    </location>
</feature>
<feature type="repeat" description="ANK" evidence="1">
    <location>
        <begin position="108"/>
        <end position="140"/>
    </location>
</feature>
<dbReference type="InterPro" id="IPR002110">
    <property type="entry name" value="Ankyrin_rpt"/>
</dbReference>